<comment type="caution">
    <text evidence="3">The sequence shown here is derived from an EMBL/GenBank/DDBJ whole genome shotgun (WGS) entry which is preliminary data.</text>
</comment>
<evidence type="ECO:0000256" key="1">
    <source>
        <dbReference type="SAM" id="Coils"/>
    </source>
</evidence>
<dbReference type="Pfam" id="PF18276">
    <property type="entry name" value="TcA_TcB_BD"/>
    <property type="match status" value="1"/>
</dbReference>
<dbReference type="AlphaFoldDB" id="A0A8S0XS60"/>
<evidence type="ECO:0000313" key="3">
    <source>
        <dbReference type="EMBL" id="CAA9890522.1"/>
    </source>
</evidence>
<organism evidence="3 4">
    <name type="scientific">Candidatus Methylobacter favarea</name>
    <dbReference type="NCBI Taxonomy" id="2707345"/>
    <lineage>
        <taxon>Bacteria</taxon>
        <taxon>Pseudomonadati</taxon>
        <taxon>Pseudomonadota</taxon>
        <taxon>Gammaproteobacteria</taxon>
        <taxon>Methylococcales</taxon>
        <taxon>Methylococcaceae</taxon>
        <taxon>Methylobacter</taxon>
    </lineage>
</organism>
<keyword evidence="1" id="KW-0175">Coiled coil</keyword>
<feature type="coiled-coil region" evidence="1">
    <location>
        <begin position="524"/>
        <end position="551"/>
    </location>
</feature>
<proteinExistence type="predicted"/>
<sequence length="1138" mass="128655">MLNAALTANRRIDQFIFIPETSNTSVTIHIEDQEDNDLHTFLGFTFSGSFFKDNDQAASTYDLSSSVKSEFDNLGTGATVFQKFSKKIQSLQLTSSGWGNDDAAFTVESNEVSINYSNAKFNSLSFYHPYTHDLLGIVNSTGDLKKFFKYNLDTTKIPDGTATEDAFGQFDPDNDSSTDNSIYHELKRPYSLYNWELFFHTPILLADALSKAQQYEEAMKWFHFVFNPIADGTEDNRFWQFRPFQKIDSKKILDSIFNNLKPNTADKTINEWRTKPFMPHVVARSRPVAYMKWVVMKYIDNLLAWGDYLFRQDTIETINQATQLYVLAGRILGPRPMMIPKRGKIKPQTYLGLLDKWDAFGNAMVELELAAPFSNQTSLPFGVVNNEIAFANIFGIASSLYFCIPNNPKLMAYWDTLADRLYKIRHCLNIEGVFRKLPLFEPPIDPALLVKAAAQGLSIASVLNDLNTPMPNYRFYYLLQKALELCNELKSLGGAMLSAIEKKDNETIALIRAKHEGVMQNLMMEIKKKQLEEAQKNIESLQQNRKTPEARMKYYLKLSGLDESLVPNDTAEFNGLPNEIVTVDGESGLKLIPFEKEDMDKASEAQDWQRGIGIVETLASILHMIPVASADVKPIGIGAGVAIHGQMFGNAAQAVARGLQVHASDLSFGSSNAGKKGGFTRALQERVFQANSAGYELKQIDKQITAQEIRINIANQEITNQQKAIDNATEVEEFLKNKYTNEELFTWMRGTLKTLYHQLYNLAYDLAKKAERTYCFERGLTGANFIQAGYFDAGREGLLAGEQLYVGLKQLEAAYQNERGYDYEITKHLSLYQLDPLAVIQLRETGKCEFVIPEAIFDLDYPGHYKRRIKSLSLSIPCVVGPYTGINATLNLLENKFRNTAIGGNAYEENTEETDERFSTYIIPIKAVAVSSAQNDSGMFELNFKDKRYLPFEGAGVISKWHLELPSIRQYNYQTISDAIIHLKYTANEGGERLKSLANKSITKQLENISQSLNETGLHIALNMKHDLPNEWHMLKKNGAIDLKIDKTRLPYMVQIIDKPAIEEVMFLAQVKDDPGSYTISIDQSAIDLAKVSSEINLCRRKTEDIKIDKTFNLSIAADQIEKLEELVLVIKYKVPKL</sequence>
<evidence type="ECO:0000313" key="4">
    <source>
        <dbReference type="Proteomes" id="UP000494216"/>
    </source>
</evidence>
<protein>
    <recommendedName>
        <fullName evidence="2">Tc toxin complex TcA C-terminal TcB-binding domain-containing protein</fullName>
    </recommendedName>
</protein>
<dbReference type="Proteomes" id="UP000494216">
    <property type="component" value="Unassembled WGS sequence"/>
</dbReference>
<name>A0A8S0XS60_9GAMM</name>
<reference evidence="3 4" key="1">
    <citation type="submission" date="2020-02" db="EMBL/GenBank/DDBJ databases">
        <authorList>
            <person name="Hogendoorn C."/>
        </authorList>
    </citation>
    <scope>NUCLEOTIDE SEQUENCE [LARGE SCALE GENOMIC DNA]</scope>
    <source>
        <strain evidence="3">METHB21</strain>
    </source>
</reference>
<feature type="domain" description="Tc toxin complex TcA C-terminal TcB-binding" evidence="2">
    <location>
        <begin position="702"/>
        <end position="987"/>
    </location>
</feature>
<keyword evidence="4" id="KW-1185">Reference proteome</keyword>
<dbReference type="InterPro" id="IPR040840">
    <property type="entry name" value="TcA_TcB_BD"/>
</dbReference>
<gene>
    <name evidence="3" type="ORF">METHB2_230044</name>
</gene>
<accession>A0A8S0XS60</accession>
<dbReference type="RefSeq" id="WP_174625446.1">
    <property type="nucleotide sequence ID" value="NZ_CADCXN010000051.1"/>
</dbReference>
<evidence type="ECO:0000259" key="2">
    <source>
        <dbReference type="Pfam" id="PF18276"/>
    </source>
</evidence>
<dbReference type="EMBL" id="CADCXN010000051">
    <property type="protein sequence ID" value="CAA9890522.1"/>
    <property type="molecule type" value="Genomic_DNA"/>
</dbReference>
<feature type="coiled-coil region" evidence="1">
    <location>
        <begin position="697"/>
        <end position="738"/>
    </location>
</feature>